<gene>
    <name evidence="2" type="ORF">K1X15_05745</name>
</gene>
<feature type="chain" id="PRO_5045069553" evidence="1">
    <location>
        <begin position="21"/>
        <end position="113"/>
    </location>
</feature>
<dbReference type="EMBL" id="CP080590">
    <property type="protein sequence ID" value="QYO78065.1"/>
    <property type="molecule type" value="Genomic_DNA"/>
</dbReference>
<keyword evidence="1" id="KW-0732">Signal</keyword>
<dbReference type="PROSITE" id="PS51257">
    <property type="entry name" value="PROKAR_LIPOPROTEIN"/>
    <property type="match status" value="1"/>
</dbReference>
<name>A0ABX8WNZ3_9HYPH</name>
<feature type="signal peptide" evidence="1">
    <location>
        <begin position="1"/>
        <end position="20"/>
    </location>
</feature>
<organism evidence="2 3">
    <name type="scientific">Devosia salina</name>
    <dbReference type="NCBI Taxonomy" id="2860336"/>
    <lineage>
        <taxon>Bacteria</taxon>
        <taxon>Pseudomonadati</taxon>
        <taxon>Pseudomonadota</taxon>
        <taxon>Alphaproteobacteria</taxon>
        <taxon>Hyphomicrobiales</taxon>
        <taxon>Devosiaceae</taxon>
        <taxon>Devosia</taxon>
    </lineage>
</organism>
<accession>A0ABX8WNZ3</accession>
<keyword evidence="3" id="KW-1185">Reference proteome</keyword>
<evidence type="ECO:0000313" key="3">
    <source>
        <dbReference type="Proteomes" id="UP000825799"/>
    </source>
</evidence>
<dbReference type="Proteomes" id="UP000825799">
    <property type="component" value="Chromosome"/>
</dbReference>
<sequence>MQRLYLVTALLAISCLPALAAELTDFVPAEDGAVACWQRIYSPDHLAAHPDQQVTAMTLAMSFLKYDQEDEGLHYFGVDVALRDGRKGETGGGCWVYDGLSGAAWTATAAAWN</sequence>
<reference evidence="2 3" key="1">
    <citation type="submission" date="2021-08" db="EMBL/GenBank/DDBJ databases">
        <title>Devosia salina sp. nov., isolated from the South China Sea sediment.</title>
        <authorList>
            <person name="Zhou Z."/>
        </authorList>
    </citation>
    <scope>NUCLEOTIDE SEQUENCE [LARGE SCALE GENOMIC DNA]</scope>
    <source>
        <strain evidence="2 3">SCS-3</strain>
    </source>
</reference>
<evidence type="ECO:0000313" key="2">
    <source>
        <dbReference type="EMBL" id="QYO78065.1"/>
    </source>
</evidence>
<dbReference type="RefSeq" id="WP_220306546.1">
    <property type="nucleotide sequence ID" value="NZ_CP080590.1"/>
</dbReference>
<protein>
    <submittedName>
        <fullName evidence="2">Uncharacterized protein</fullName>
    </submittedName>
</protein>
<proteinExistence type="predicted"/>
<evidence type="ECO:0000256" key="1">
    <source>
        <dbReference type="SAM" id="SignalP"/>
    </source>
</evidence>